<dbReference type="STRING" id="1549855.AY555_00315"/>
<dbReference type="FunFam" id="3.40.640.10:FF:000046">
    <property type="entry name" value="Cystathionine gamma-lyase"/>
    <property type="match status" value="1"/>
</dbReference>
<evidence type="ECO:0000256" key="3">
    <source>
        <dbReference type="ARBA" id="ARBA00012222"/>
    </source>
</evidence>
<evidence type="ECO:0000313" key="10">
    <source>
        <dbReference type="Proteomes" id="UP000076066"/>
    </source>
</evidence>
<comment type="catalytic activity">
    <reaction evidence="7">
        <text>L-methionine + H2O = methanethiol + 2-oxobutanoate + NH4(+)</text>
        <dbReference type="Rhea" id="RHEA:23800"/>
        <dbReference type="ChEBI" id="CHEBI:15377"/>
        <dbReference type="ChEBI" id="CHEBI:16007"/>
        <dbReference type="ChEBI" id="CHEBI:16763"/>
        <dbReference type="ChEBI" id="CHEBI:28938"/>
        <dbReference type="ChEBI" id="CHEBI:57844"/>
        <dbReference type="EC" id="4.4.1.11"/>
    </reaction>
</comment>
<dbReference type="RefSeq" id="WP_066131887.1">
    <property type="nucleotide sequence ID" value="NZ_CP014525.1"/>
</dbReference>
<evidence type="ECO:0000256" key="1">
    <source>
        <dbReference type="ARBA" id="ARBA00001933"/>
    </source>
</evidence>
<evidence type="ECO:0000256" key="8">
    <source>
        <dbReference type="RuleBase" id="RU362118"/>
    </source>
</evidence>
<dbReference type="InterPro" id="IPR006237">
    <property type="entry name" value="L-Met_gamma_lys"/>
</dbReference>
<comment type="similarity">
    <text evidence="2">Belongs to the trans-sulfuration enzymes family. L-methionine gamma-lyase subfamily.</text>
</comment>
<dbReference type="GO" id="GO:0009086">
    <property type="term" value="P:methionine biosynthetic process"/>
    <property type="evidence" value="ECO:0007669"/>
    <property type="project" value="UniProtKB-ARBA"/>
</dbReference>
<organism evidence="9 10">
    <name type="scientific">Haematospirillum jordaniae</name>
    <dbReference type="NCBI Taxonomy" id="1549855"/>
    <lineage>
        <taxon>Bacteria</taxon>
        <taxon>Pseudomonadati</taxon>
        <taxon>Pseudomonadota</taxon>
        <taxon>Alphaproteobacteria</taxon>
        <taxon>Rhodospirillales</taxon>
        <taxon>Novispirillaceae</taxon>
        <taxon>Haematospirillum</taxon>
    </lineage>
</organism>
<comment type="cofactor">
    <cofactor evidence="1 8">
        <name>pyridoxal 5'-phosphate</name>
        <dbReference type="ChEBI" id="CHEBI:597326"/>
    </cofactor>
</comment>
<dbReference type="SUPFAM" id="SSF53383">
    <property type="entry name" value="PLP-dependent transferases"/>
    <property type="match status" value="1"/>
</dbReference>
<gene>
    <name evidence="9" type="ORF">AY555_00315</name>
</gene>
<name>A0A143DAW9_9PROT</name>
<proteinExistence type="inferred from homology"/>
<dbReference type="Gene3D" id="3.40.640.10">
    <property type="entry name" value="Type I PLP-dependent aspartate aminotransferase-like (Major domain)"/>
    <property type="match status" value="1"/>
</dbReference>
<dbReference type="GO" id="GO:0030170">
    <property type="term" value="F:pyridoxal phosphate binding"/>
    <property type="evidence" value="ECO:0007669"/>
    <property type="project" value="InterPro"/>
</dbReference>
<accession>A0A143DAW9</accession>
<evidence type="ECO:0000256" key="4">
    <source>
        <dbReference type="ARBA" id="ARBA00019040"/>
    </source>
</evidence>
<dbReference type="CDD" id="cd00614">
    <property type="entry name" value="CGS_like"/>
    <property type="match status" value="1"/>
</dbReference>
<dbReference type="InterPro" id="IPR015421">
    <property type="entry name" value="PyrdxlP-dep_Trfase_major"/>
</dbReference>
<dbReference type="Pfam" id="PF01053">
    <property type="entry name" value="Cys_Met_Meta_PP"/>
    <property type="match status" value="1"/>
</dbReference>
<dbReference type="Proteomes" id="UP000076066">
    <property type="component" value="Chromosome"/>
</dbReference>
<dbReference type="KEGG" id="hjo:AY555_00315"/>
<dbReference type="GO" id="GO:0018826">
    <property type="term" value="F:methionine gamma-lyase activity"/>
    <property type="evidence" value="ECO:0007669"/>
    <property type="project" value="UniProtKB-EC"/>
</dbReference>
<dbReference type="PANTHER" id="PTHR11808:SF80">
    <property type="entry name" value="CYSTATHIONINE GAMMA-LYASE"/>
    <property type="match status" value="1"/>
</dbReference>
<keyword evidence="10" id="KW-1185">Reference proteome</keyword>
<evidence type="ECO:0000256" key="2">
    <source>
        <dbReference type="ARBA" id="ARBA00008667"/>
    </source>
</evidence>
<keyword evidence="5 8" id="KW-0663">Pyridoxal phosphate</keyword>
<dbReference type="EC" id="4.4.1.11" evidence="3"/>
<dbReference type="EMBL" id="CP014525">
    <property type="protein sequence ID" value="AMW33867.1"/>
    <property type="molecule type" value="Genomic_DNA"/>
</dbReference>
<evidence type="ECO:0000256" key="5">
    <source>
        <dbReference type="ARBA" id="ARBA00022898"/>
    </source>
</evidence>
<dbReference type="GO" id="GO:0019346">
    <property type="term" value="P:transsulfuration"/>
    <property type="evidence" value="ECO:0007669"/>
    <property type="project" value="InterPro"/>
</dbReference>
<dbReference type="PIRSF" id="PIRSF001434">
    <property type="entry name" value="CGS"/>
    <property type="match status" value="1"/>
</dbReference>
<evidence type="ECO:0000256" key="7">
    <source>
        <dbReference type="ARBA" id="ARBA00049180"/>
    </source>
</evidence>
<dbReference type="NCBIfam" id="TIGR01328">
    <property type="entry name" value="met_gam_lyase"/>
    <property type="match status" value="1"/>
</dbReference>
<dbReference type="InterPro" id="IPR000277">
    <property type="entry name" value="Cys/Met-Metab_PyrdxlP-dep_enz"/>
</dbReference>
<keyword evidence="6 9" id="KW-0456">Lyase</keyword>
<dbReference type="Gene3D" id="3.90.1150.10">
    <property type="entry name" value="Aspartate Aminotransferase, domain 1"/>
    <property type="match status" value="1"/>
</dbReference>
<evidence type="ECO:0000256" key="6">
    <source>
        <dbReference type="ARBA" id="ARBA00023239"/>
    </source>
</evidence>
<dbReference type="GeneID" id="53315607"/>
<dbReference type="GO" id="GO:0005737">
    <property type="term" value="C:cytoplasm"/>
    <property type="evidence" value="ECO:0007669"/>
    <property type="project" value="TreeGrafter"/>
</dbReference>
<dbReference type="AlphaFoldDB" id="A0A143DAW9"/>
<reference evidence="9 10" key="1">
    <citation type="submission" date="2016-02" db="EMBL/GenBank/DDBJ databases">
        <title>Complete Genome of H5569, the type strain of the newly described species Haematospirillium jordaniae.</title>
        <authorList>
            <person name="Nicholson A.C."/>
            <person name="Humrighouse B.W."/>
            <person name="Loparov V."/>
            <person name="McQuiston J.R."/>
        </authorList>
    </citation>
    <scope>NUCLEOTIDE SEQUENCE [LARGE SCALE GENOMIC DNA]</scope>
    <source>
        <strain evidence="9 10">H5569</strain>
    </source>
</reference>
<sequence length="415" mass="43646">MSDTKQAGFATRAIHAGYDPHSHQGSLVPPVYMTSTFAFPDAQTGGERFAGHDAGFVYTRLGNPTLALLETRLATLEGTEAALVTGSGMGAIAATLWTLLSPGQEIIVDQTLYGCTFALLHHGLARFGVKITHVDLTNPKALPAAIGPDTAIVYFETPANPNMRLIDIAAVSAIARHAGAVTVVDNTYGASVIQRPAEMGANLVVHSATKYLGGHGDLTAGAVLGTSDMVAAIRATGLKDMTGAVLSPFDASQILRGLKTLELRMARHCSTAAAIAQLLEQHPAVHTVMYPGLDSNPSHDLAQRQMTGGYGGMVAFELHGGMSAGLAFINALRLVTCAVSLGDPETLVQHPASMTHSAYTPEERAEHGISDGLIRISAGLETPVDILDDICQALDHTRVSRNRKPAGTFTCRRVL</sequence>
<dbReference type="OrthoDB" id="9790858at2"/>
<evidence type="ECO:0000313" key="9">
    <source>
        <dbReference type="EMBL" id="AMW33867.1"/>
    </source>
</evidence>
<dbReference type="FunFam" id="3.90.1150.10:FF:000033">
    <property type="entry name" value="Cystathionine gamma-synthase"/>
    <property type="match status" value="1"/>
</dbReference>
<dbReference type="InterPro" id="IPR015422">
    <property type="entry name" value="PyrdxlP-dep_Trfase_small"/>
</dbReference>
<dbReference type="PANTHER" id="PTHR11808">
    <property type="entry name" value="TRANS-SULFURATION ENZYME FAMILY MEMBER"/>
    <property type="match status" value="1"/>
</dbReference>
<protein>
    <recommendedName>
        <fullName evidence="4">L-methionine gamma-lyase</fullName>
        <ecNumber evidence="3">4.4.1.11</ecNumber>
    </recommendedName>
</protein>
<dbReference type="InterPro" id="IPR015424">
    <property type="entry name" value="PyrdxlP-dep_Trfase"/>
</dbReference>